<organism evidence="1 2">
    <name type="scientific">Leptospira interrogans str. 2006001854</name>
    <dbReference type="NCBI Taxonomy" id="1001590"/>
    <lineage>
        <taxon>Bacteria</taxon>
        <taxon>Pseudomonadati</taxon>
        <taxon>Spirochaetota</taxon>
        <taxon>Spirochaetia</taxon>
        <taxon>Leptospirales</taxon>
        <taxon>Leptospiraceae</taxon>
        <taxon>Leptospira</taxon>
    </lineage>
</organism>
<proteinExistence type="predicted"/>
<dbReference type="Proteomes" id="UP000012128">
    <property type="component" value="Unassembled WGS sequence"/>
</dbReference>
<evidence type="ECO:0000313" key="2">
    <source>
        <dbReference type="Proteomes" id="UP000012128"/>
    </source>
</evidence>
<name>M6GE19_LEPIR</name>
<evidence type="ECO:0000313" key="1">
    <source>
        <dbReference type="EMBL" id="EMM82995.1"/>
    </source>
</evidence>
<sequence>MNIVFSYFKKWSRDCPENFMGLLELLSAEKKEYAEKFTIQL</sequence>
<accession>M6GE19</accession>
<protein>
    <submittedName>
        <fullName evidence="1">Uncharacterized protein</fullName>
    </submittedName>
</protein>
<gene>
    <name evidence="1" type="ORF">LEP1GSC037_0948</name>
</gene>
<comment type="caution">
    <text evidence="1">The sequence shown here is derived from an EMBL/GenBank/DDBJ whole genome shotgun (WGS) entry which is preliminary data.</text>
</comment>
<dbReference type="EMBL" id="AFLW02000071">
    <property type="protein sequence ID" value="EMM82995.1"/>
    <property type="molecule type" value="Genomic_DNA"/>
</dbReference>
<dbReference type="AlphaFoldDB" id="M6GE19"/>
<reference evidence="1 2" key="1">
    <citation type="submission" date="2013-01" db="EMBL/GenBank/DDBJ databases">
        <authorList>
            <person name="Harkins D.M."/>
            <person name="Durkin A.S."/>
            <person name="Brinkac L.M."/>
            <person name="Haft D.H."/>
            <person name="Selengut J.D."/>
            <person name="Sanka R."/>
            <person name="DePew J."/>
            <person name="Purushe J."/>
            <person name="Hospenthal D.R."/>
            <person name="Murray C.K."/>
            <person name="Pimentel G."/>
            <person name="Wasfy M."/>
            <person name="Parker T."/>
            <person name="Miller R.S."/>
            <person name="Vinetz J.M."/>
            <person name="Sutton G.G."/>
            <person name="Nierman W.C."/>
            <person name="Fouts D.E."/>
        </authorList>
    </citation>
    <scope>NUCLEOTIDE SEQUENCE [LARGE SCALE GENOMIC DNA]</scope>
    <source>
        <strain evidence="1 2">2006001854</strain>
    </source>
</reference>